<name>A0A9D6UX55_9BACT</name>
<protein>
    <submittedName>
        <fullName evidence="1">Uncharacterized protein</fullName>
    </submittedName>
</protein>
<dbReference type="EMBL" id="JACRDE010000033">
    <property type="protein sequence ID" value="MBI5248046.1"/>
    <property type="molecule type" value="Genomic_DNA"/>
</dbReference>
<comment type="caution">
    <text evidence="1">The sequence shown here is derived from an EMBL/GenBank/DDBJ whole genome shotgun (WGS) entry which is preliminary data.</text>
</comment>
<dbReference type="Proteomes" id="UP000807825">
    <property type="component" value="Unassembled WGS sequence"/>
</dbReference>
<gene>
    <name evidence="1" type="ORF">HY912_01005</name>
</gene>
<evidence type="ECO:0000313" key="1">
    <source>
        <dbReference type="EMBL" id="MBI5248046.1"/>
    </source>
</evidence>
<evidence type="ECO:0000313" key="2">
    <source>
        <dbReference type="Proteomes" id="UP000807825"/>
    </source>
</evidence>
<reference evidence="1" key="1">
    <citation type="submission" date="2020-07" db="EMBL/GenBank/DDBJ databases">
        <title>Huge and variable diversity of episymbiotic CPR bacteria and DPANN archaea in groundwater ecosystems.</title>
        <authorList>
            <person name="He C.Y."/>
            <person name="Keren R."/>
            <person name="Whittaker M."/>
            <person name="Farag I.F."/>
            <person name="Doudna J."/>
            <person name="Cate J.H.D."/>
            <person name="Banfield J.F."/>
        </authorList>
    </citation>
    <scope>NUCLEOTIDE SEQUENCE</scope>
    <source>
        <strain evidence="1">NC_groundwater_1664_Pr3_B-0.1um_52_9</strain>
    </source>
</reference>
<dbReference type="AlphaFoldDB" id="A0A9D6UX55"/>
<sequence>MDIKEYLEIQSREIERHKWIESEKAGKDLGTDAAIDWILKYAAAFSDYLNQKEQES</sequence>
<proteinExistence type="predicted"/>
<accession>A0A9D6UX55</accession>
<organism evidence="1 2">
    <name type="scientific">Desulfomonile tiedjei</name>
    <dbReference type="NCBI Taxonomy" id="2358"/>
    <lineage>
        <taxon>Bacteria</taxon>
        <taxon>Pseudomonadati</taxon>
        <taxon>Thermodesulfobacteriota</taxon>
        <taxon>Desulfomonilia</taxon>
        <taxon>Desulfomonilales</taxon>
        <taxon>Desulfomonilaceae</taxon>
        <taxon>Desulfomonile</taxon>
    </lineage>
</organism>